<dbReference type="Gene3D" id="3.90.550.10">
    <property type="entry name" value="Spore Coat Polysaccharide Biosynthesis Protein SpsA, Chain A"/>
    <property type="match status" value="1"/>
</dbReference>
<sequence>MKVRKFIRFHNNPLFSIIILTRNGLNLTKLCIESILKNTEPNYELIFIDNASNDGTVQYLKNVKNSLIITNKENKGFSGGCNQGLKIASGKFIVLLNNDTIVPREWLKKMKDWLEKDPSIGIVGPRSNMVLPDQAISPHLYKAKTKKQIEQFAAEWSEKWRQTGYEVKRISGFCMVFRKELIEKIGGLDQRFFPGNSEDTDFCIRTRISGKKLWVANDVFIHHYGNRTFKLNNENYPHLFIENQKKLLNKWKINSLNEIDHLIIRETPFDYSKHYISL</sequence>
<evidence type="ECO:0000256" key="3">
    <source>
        <dbReference type="ARBA" id="ARBA00022676"/>
    </source>
</evidence>
<organism evidence="6 7">
    <name type="scientific">Metabacillus arenae</name>
    <dbReference type="NCBI Taxonomy" id="2771434"/>
    <lineage>
        <taxon>Bacteria</taxon>
        <taxon>Bacillati</taxon>
        <taxon>Bacillota</taxon>
        <taxon>Bacilli</taxon>
        <taxon>Bacillales</taxon>
        <taxon>Bacillaceae</taxon>
        <taxon>Metabacillus</taxon>
    </lineage>
</organism>
<dbReference type="PANTHER" id="PTHR43179">
    <property type="entry name" value="RHAMNOSYLTRANSFERASE WBBL"/>
    <property type="match status" value="1"/>
</dbReference>
<accession>A0A926NLI4</accession>
<dbReference type="Pfam" id="PF00535">
    <property type="entry name" value="Glycos_transf_2"/>
    <property type="match status" value="1"/>
</dbReference>
<evidence type="ECO:0000256" key="1">
    <source>
        <dbReference type="ARBA" id="ARBA00004776"/>
    </source>
</evidence>
<gene>
    <name evidence="6" type="ORF">IC621_22135</name>
</gene>
<evidence type="ECO:0000259" key="5">
    <source>
        <dbReference type="Pfam" id="PF00535"/>
    </source>
</evidence>
<dbReference type="GO" id="GO:0016757">
    <property type="term" value="F:glycosyltransferase activity"/>
    <property type="evidence" value="ECO:0007669"/>
    <property type="project" value="UniProtKB-KW"/>
</dbReference>
<keyword evidence="7" id="KW-1185">Reference proteome</keyword>
<comment type="similarity">
    <text evidence="2">Belongs to the glycosyltransferase 2 family.</text>
</comment>
<dbReference type="InterPro" id="IPR001173">
    <property type="entry name" value="Glyco_trans_2-like"/>
</dbReference>
<evidence type="ECO:0000256" key="2">
    <source>
        <dbReference type="ARBA" id="ARBA00006739"/>
    </source>
</evidence>
<reference evidence="6" key="1">
    <citation type="submission" date="2020-09" db="EMBL/GenBank/DDBJ databases">
        <title>A novel bacterium of genus Bacillus, isolated from South China Sea.</title>
        <authorList>
            <person name="Huang H."/>
            <person name="Mo K."/>
            <person name="Hu Y."/>
        </authorList>
    </citation>
    <scope>NUCLEOTIDE SEQUENCE</scope>
    <source>
        <strain evidence="6">IB182487</strain>
    </source>
</reference>
<dbReference type="CDD" id="cd04186">
    <property type="entry name" value="GT_2_like_c"/>
    <property type="match status" value="1"/>
</dbReference>
<evidence type="ECO:0000256" key="4">
    <source>
        <dbReference type="ARBA" id="ARBA00022679"/>
    </source>
</evidence>
<dbReference type="EMBL" id="JACXAI010000039">
    <property type="protein sequence ID" value="MBD1382905.1"/>
    <property type="molecule type" value="Genomic_DNA"/>
</dbReference>
<name>A0A926NLI4_9BACI</name>
<evidence type="ECO:0000313" key="7">
    <source>
        <dbReference type="Proteomes" id="UP000626844"/>
    </source>
</evidence>
<dbReference type="SUPFAM" id="SSF53448">
    <property type="entry name" value="Nucleotide-diphospho-sugar transferases"/>
    <property type="match status" value="1"/>
</dbReference>
<keyword evidence="4" id="KW-0808">Transferase</keyword>
<comment type="caution">
    <text evidence="6">The sequence shown here is derived from an EMBL/GenBank/DDBJ whole genome shotgun (WGS) entry which is preliminary data.</text>
</comment>
<protein>
    <submittedName>
        <fullName evidence="6">Glycosyltransferase family 2 protein</fullName>
    </submittedName>
</protein>
<proteinExistence type="inferred from homology"/>
<dbReference type="AlphaFoldDB" id="A0A926NLI4"/>
<dbReference type="Proteomes" id="UP000626844">
    <property type="component" value="Unassembled WGS sequence"/>
</dbReference>
<feature type="domain" description="Glycosyltransferase 2-like" evidence="5">
    <location>
        <begin position="16"/>
        <end position="186"/>
    </location>
</feature>
<keyword evidence="3" id="KW-0328">Glycosyltransferase</keyword>
<comment type="pathway">
    <text evidence="1">Cell wall biogenesis; cell wall polysaccharide biosynthesis.</text>
</comment>
<dbReference type="InterPro" id="IPR029044">
    <property type="entry name" value="Nucleotide-diphossugar_trans"/>
</dbReference>
<evidence type="ECO:0000313" key="6">
    <source>
        <dbReference type="EMBL" id="MBD1382905.1"/>
    </source>
</evidence>
<dbReference type="PANTHER" id="PTHR43179:SF12">
    <property type="entry name" value="GALACTOFURANOSYLTRANSFERASE GLFT2"/>
    <property type="match status" value="1"/>
</dbReference>